<reference evidence="7" key="1">
    <citation type="journal article" date="2021" name="PeerJ">
        <title>Extensive microbial diversity within the chicken gut microbiome revealed by metagenomics and culture.</title>
        <authorList>
            <person name="Gilroy R."/>
            <person name="Ravi A."/>
            <person name="Getino M."/>
            <person name="Pursley I."/>
            <person name="Horton D.L."/>
            <person name="Alikhan N.F."/>
            <person name="Baker D."/>
            <person name="Gharbi K."/>
            <person name="Hall N."/>
            <person name="Watson M."/>
            <person name="Adriaenssens E.M."/>
            <person name="Foster-Nyarko E."/>
            <person name="Jarju S."/>
            <person name="Secka A."/>
            <person name="Antonio M."/>
            <person name="Oren A."/>
            <person name="Chaudhuri R.R."/>
            <person name="La Ragione R."/>
            <person name="Hildebrand F."/>
            <person name="Pallen M.J."/>
        </authorList>
    </citation>
    <scope>NUCLEOTIDE SEQUENCE</scope>
    <source>
        <strain evidence="7">ChiHjej13B12-9602</strain>
    </source>
</reference>
<reference evidence="7" key="2">
    <citation type="submission" date="2021-09" db="EMBL/GenBank/DDBJ databases">
        <authorList>
            <person name="Gilroy R."/>
        </authorList>
    </citation>
    <scope>NUCLEOTIDE SEQUENCE</scope>
    <source>
        <strain evidence="7">ChiHjej13B12-9602</strain>
    </source>
</reference>
<comment type="similarity">
    <text evidence="1 6">Belongs to the methyltransferase superfamily. RsmH family.</text>
</comment>
<dbReference type="InterPro" id="IPR029063">
    <property type="entry name" value="SAM-dependent_MTases_sf"/>
</dbReference>
<comment type="caution">
    <text evidence="7">The sequence shown here is derived from an EMBL/GenBank/DDBJ whole genome shotgun (WGS) entry which is preliminary data.</text>
</comment>
<dbReference type="EMBL" id="DYUZ01000029">
    <property type="protein sequence ID" value="HJG37618.1"/>
    <property type="molecule type" value="Genomic_DNA"/>
</dbReference>
<dbReference type="RefSeq" id="WP_273190498.1">
    <property type="nucleotide sequence ID" value="NZ_DYUZ01000029.1"/>
</dbReference>
<sequence length="329" mass="35945">MATGTLTPEYRHEPVMLQEVLAALQLESGSVVCDCTLGGAGHSVEMARAIGEDGLLIGIDQDDMALDAATERLDHEAPGAPHKLLKGNFGDLDELLCQAEVPGVDGILFDLGVSSPQLDIPGRGFSYHEDAPLDMRMDPGNNPLNAAQVINTYYEADLARILSIYGEEKFASQIAREIVRRRTNHPIETTGELVEAIKAAIPAAARRRAGHHPARKSFQAIRIEVNHELDVLERGLEAAVRWLNPGGRICVISYHSLEDRIVKRLFQEQSQGCTCPPEIPVCVCGHVPVLKVITRKPLVASAEEVERNPRARSAKIRVAERLEGIRPSS</sequence>
<dbReference type="GO" id="GO:0071424">
    <property type="term" value="F:rRNA (cytosine-N4-)-methyltransferase activity"/>
    <property type="evidence" value="ECO:0007669"/>
    <property type="project" value="UniProtKB-UniRule"/>
</dbReference>
<dbReference type="GO" id="GO:0070475">
    <property type="term" value="P:rRNA base methylation"/>
    <property type="evidence" value="ECO:0007669"/>
    <property type="project" value="UniProtKB-UniRule"/>
</dbReference>
<keyword evidence="4 6" id="KW-0808">Transferase</keyword>
<keyword evidence="2 6" id="KW-0698">rRNA processing</keyword>
<name>A0A921IUV6_9ACTN</name>
<comment type="catalytic activity">
    <reaction evidence="6">
        <text>cytidine(1402) in 16S rRNA + S-adenosyl-L-methionine = N(4)-methylcytidine(1402) in 16S rRNA + S-adenosyl-L-homocysteine + H(+)</text>
        <dbReference type="Rhea" id="RHEA:42928"/>
        <dbReference type="Rhea" id="RHEA-COMP:10286"/>
        <dbReference type="Rhea" id="RHEA-COMP:10287"/>
        <dbReference type="ChEBI" id="CHEBI:15378"/>
        <dbReference type="ChEBI" id="CHEBI:57856"/>
        <dbReference type="ChEBI" id="CHEBI:59789"/>
        <dbReference type="ChEBI" id="CHEBI:74506"/>
        <dbReference type="ChEBI" id="CHEBI:82748"/>
        <dbReference type="EC" id="2.1.1.199"/>
    </reaction>
</comment>
<gene>
    <name evidence="6 7" type="primary">rsmH</name>
    <name evidence="7" type="ORF">K8V70_07155</name>
</gene>
<dbReference type="Gene3D" id="3.40.50.150">
    <property type="entry name" value="Vaccinia Virus protein VP39"/>
    <property type="match status" value="1"/>
</dbReference>
<accession>A0A921IUV6</accession>
<dbReference type="PANTHER" id="PTHR11265:SF0">
    <property type="entry name" value="12S RRNA N4-METHYLCYTIDINE METHYLTRANSFERASE"/>
    <property type="match status" value="1"/>
</dbReference>
<evidence type="ECO:0000256" key="4">
    <source>
        <dbReference type="ARBA" id="ARBA00022679"/>
    </source>
</evidence>
<evidence type="ECO:0000313" key="8">
    <source>
        <dbReference type="Proteomes" id="UP000753256"/>
    </source>
</evidence>
<feature type="binding site" evidence="6">
    <location>
        <position position="110"/>
    </location>
    <ligand>
        <name>S-adenosyl-L-methionine</name>
        <dbReference type="ChEBI" id="CHEBI:59789"/>
    </ligand>
</feature>
<dbReference type="EC" id="2.1.1.199" evidence="6"/>
<feature type="binding site" evidence="6">
    <location>
        <position position="117"/>
    </location>
    <ligand>
        <name>S-adenosyl-L-methionine</name>
        <dbReference type="ChEBI" id="CHEBI:59789"/>
    </ligand>
</feature>
<dbReference type="SUPFAM" id="SSF81799">
    <property type="entry name" value="Putative methyltransferase TM0872, insert domain"/>
    <property type="match status" value="1"/>
</dbReference>
<keyword evidence="5 6" id="KW-0949">S-adenosyl-L-methionine</keyword>
<feature type="binding site" evidence="6">
    <location>
        <position position="89"/>
    </location>
    <ligand>
        <name>S-adenosyl-L-methionine</name>
        <dbReference type="ChEBI" id="CHEBI:59789"/>
    </ligand>
</feature>
<dbReference type="InterPro" id="IPR023397">
    <property type="entry name" value="SAM-dep_MeTrfase_MraW_recog"/>
</dbReference>
<evidence type="ECO:0000256" key="1">
    <source>
        <dbReference type="ARBA" id="ARBA00010396"/>
    </source>
</evidence>
<evidence type="ECO:0000256" key="3">
    <source>
        <dbReference type="ARBA" id="ARBA00022603"/>
    </source>
</evidence>
<evidence type="ECO:0000256" key="5">
    <source>
        <dbReference type="ARBA" id="ARBA00022691"/>
    </source>
</evidence>
<dbReference type="GO" id="GO:0005737">
    <property type="term" value="C:cytoplasm"/>
    <property type="evidence" value="ECO:0007669"/>
    <property type="project" value="UniProtKB-SubCell"/>
</dbReference>
<dbReference type="Gene3D" id="1.10.150.170">
    <property type="entry name" value="Putative methyltransferase TM0872, insert domain"/>
    <property type="match status" value="1"/>
</dbReference>
<dbReference type="Pfam" id="PF01795">
    <property type="entry name" value="Methyltransf_5"/>
    <property type="match status" value="1"/>
</dbReference>
<dbReference type="SUPFAM" id="SSF53335">
    <property type="entry name" value="S-adenosyl-L-methionine-dependent methyltransferases"/>
    <property type="match status" value="1"/>
</dbReference>
<dbReference type="Proteomes" id="UP000753256">
    <property type="component" value="Unassembled WGS sequence"/>
</dbReference>
<dbReference type="PIRSF" id="PIRSF004486">
    <property type="entry name" value="MraW"/>
    <property type="match status" value="1"/>
</dbReference>
<evidence type="ECO:0000256" key="2">
    <source>
        <dbReference type="ARBA" id="ARBA00022552"/>
    </source>
</evidence>
<protein>
    <recommendedName>
        <fullName evidence="6">Ribosomal RNA small subunit methyltransferase H</fullName>
        <ecNumber evidence="6">2.1.1.199</ecNumber>
    </recommendedName>
    <alternativeName>
        <fullName evidence="6">16S rRNA m(4)C1402 methyltransferase</fullName>
    </alternativeName>
    <alternativeName>
        <fullName evidence="6">rRNA (cytosine-N(4)-)-methyltransferase RsmH</fullName>
    </alternativeName>
</protein>
<proteinExistence type="inferred from homology"/>
<evidence type="ECO:0000313" key="7">
    <source>
        <dbReference type="EMBL" id="HJG37618.1"/>
    </source>
</evidence>
<keyword evidence="3 6" id="KW-0489">Methyltransferase</keyword>
<keyword evidence="6" id="KW-0963">Cytoplasm</keyword>
<feature type="binding site" evidence="6">
    <location>
        <begin position="40"/>
        <end position="42"/>
    </location>
    <ligand>
        <name>S-adenosyl-L-methionine</name>
        <dbReference type="ChEBI" id="CHEBI:59789"/>
    </ligand>
</feature>
<evidence type="ECO:0000256" key="6">
    <source>
        <dbReference type="HAMAP-Rule" id="MF_01007"/>
    </source>
</evidence>
<dbReference type="NCBIfam" id="TIGR00006">
    <property type="entry name" value="16S rRNA (cytosine(1402)-N(4))-methyltransferase RsmH"/>
    <property type="match status" value="1"/>
</dbReference>
<dbReference type="HAMAP" id="MF_01007">
    <property type="entry name" value="16SrRNA_methyltr_H"/>
    <property type="match status" value="1"/>
</dbReference>
<comment type="function">
    <text evidence="6">Specifically methylates the N4 position of cytidine in position 1402 (C1402) of 16S rRNA.</text>
</comment>
<dbReference type="InterPro" id="IPR002903">
    <property type="entry name" value="RsmH"/>
</dbReference>
<organism evidence="7 8">
    <name type="scientific">Enorma phocaeensis</name>
    <dbReference type="NCBI Taxonomy" id="1871019"/>
    <lineage>
        <taxon>Bacteria</taxon>
        <taxon>Bacillati</taxon>
        <taxon>Actinomycetota</taxon>
        <taxon>Coriobacteriia</taxon>
        <taxon>Coriobacteriales</taxon>
        <taxon>Coriobacteriaceae</taxon>
        <taxon>Enorma</taxon>
    </lineage>
</organism>
<dbReference type="AlphaFoldDB" id="A0A921IUV6"/>
<comment type="subcellular location">
    <subcellularLocation>
        <location evidence="6">Cytoplasm</location>
    </subcellularLocation>
</comment>
<dbReference type="PANTHER" id="PTHR11265">
    <property type="entry name" value="S-ADENOSYL-METHYLTRANSFERASE MRAW"/>
    <property type="match status" value="1"/>
</dbReference>
<feature type="binding site" evidence="6">
    <location>
        <position position="60"/>
    </location>
    <ligand>
        <name>S-adenosyl-L-methionine</name>
        <dbReference type="ChEBI" id="CHEBI:59789"/>
    </ligand>
</feature>